<proteinExistence type="predicted"/>
<evidence type="ECO:0000313" key="3">
    <source>
        <dbReference type="Proteomes" id="UP000663851"/>
    </source>
</evidence>
<sequence>MELKHTYGFSKQSHTIRQIYANRYKQLKRDLLAGSLTGPLKVIDDAVRDRLTQYGGKEERTSIAATASNEQERELEEELEEQRERERPARVDPCEPIMHKELIKLCETHGNMVNLPKLPEVFHSIEYAFTGTTFHLDCQPSSWPKNFWVSTEFQRVVEAQGQLLNPFMRPPRWIVVYRNEHIIFVSAFEANQLIKCLESNNSSITTLRLLLPRIKRDQSICVNDLALTIPPSIAISTGTSPYVIVMEKLVQLFIFNATLNFGSVEEQTAYCHCLGLYPKPWTEEGKKTVADHSIISDGGFIEQMEHRKLLGICRPQFISDPLKFVKQLIQSRNNAYAPITSHVGSIIYDSVKLL</sequence>
<dbReference type="AlphaFoldDB" id="A0A821BLH1"/>
<dbReference type="Proteomes" id="UP000663851">
    <property type="component" value="Unassembled WGS sequence"/>
</dbReference>
<feature type="region of interest" description="Disordered" evidence="1">
    <location>
        <begin position="57"/>
        <end position="89"/>
    </location>
</feature>
<dbReference type="EMBL" id="CAJOBO010009796">
    <property type="protein sequence ID" value="CAF4594702.1"/>
    <property type="molecule type" value="Genomic_DNA"/>
</dbReference>
<protein>
    <submittedName>
        <fullName evidence="2">Uncharacterized protein</fullName>
    </submittedName>
</protein>
<evidence type="ECO:0000256" key="1">
    <source>
        <dbReference type="SAM" id="MobiDB-lite"/>
    </source>
</evidence>
<organism evidence="2 3">
    <name type="scientific">Rotaria socialis</name>
    <dbReference type="NCBI Taxonomy" id="392032"/>
    <lineage>
        <taxon>Eukaryota</taxon>
        <taxon>Metazoa</taxon>
        <taxon>Spiralia</taxon>
        <taxon>Gnathifera</taxon>
        <taxon>Rotifera</taxon>
        <taxon>Eurotatoria</taxon>
        <taxon>Bdelloidea</taxon>
        <taxon>Philodinida</taxon>
        <taxon>Philodinidae</taxon>
        <taxon>Rotaria</taxon>
    </lineage>
</organism>
<evidence type="ECO:0000313" key="2">
    <source>
        <dbReference type="EMBL" id="CAF4594702.1"/>
    </source>
</evidence>
<gene>
    <name evidence="2" type="ORF">HFQ381_LOCUS33213</name>
</gene>
<comment type="caution">
    <text evidence="2">The sequence shown here is derived from an EMBL/GenBank/DDBJ whole genome shotgun (WGS) entry which is preliminary data.</text>
</comment>
<name>A0A821BLH1_9BILA</name>
<accession>A0A821BLH1</accession>
<reference evidence="2" key="1">
    <citation type="submission" date="2021-02" db="EMBL/GenBank/DDBJ databases">
        <authorList>
            <person name="Nowell W R."/>
        </authorList>
    </citation>
    <scope>NUCLEOTIDE SEQUENCE</scope>
</reference>